<evidence type="ECO:0000313" key="2">
    <source>
        <dbReference type="Proteomes" id="UP001642540"/>
    </source>
</evidence>
<evidence type="ECO:0000313" key="1">
    <source>
        <dbReference type="EMBL" id="CAL8120647.1"/>
    </source>
</evidence>
<reference evidence="1 2" key="1">
    <citation type="submission" date="2024-08" db="EMBL/GenBank/DDBJ databases">
        <authorList>
            <person name="Cucini C."/>
            <person name="Frati F."/>
        </authorList>
    </citation>
    <scope>NUCLEOTIDE SEQUENCE [LARGE SCALE GENOMIC DNA]</scope>
</reference>
<gene>
    <name evidence="1" type="ORF">ODALV1_LOCUS19041</name>
</gene>
<dbReference type="EMBL" id="CAXLJM020000064">
    <property type="protein sequence ID" value="CAL8120647.1"/>
    <property type="molecule type" value="Genomic_DNA"/>
</dbReference>
<comment type="caution">
    <text evidence="1">The sequence shown here is derived from an EMBL/GenBank/DDBJ whole genome shotgun (WGS) entry which is preliminary data.</text>
</comment>
<proteinExistence type="predicted"/>
<protein>
    <submittedName>
        <fullName evidence="1">Uncharacterized protein</fullName>
    </submittedName>
</protein>
<organism evidence="1 2">
    <name type="scientific">Orchesella dallaii</name>
    <dbReference type="NCBI Taxonomy" id="48710"/>
    <lineage>
        <taxon>Eukaryota</taxon>
        <taxon>Metazoa</taxon>
        <taxon>Ecdysozoa</taxon>
        <taxon>Arthropoda</taxon>
        <taxon>Hexapoda</taxon>
        <taxon>Collembola</taxon>
        <taxon>Entomobryomorpha</taxon>
        <taxon>Entomobryoidea</taxon>
        <taxon>Orchesellidae</taxon>
        <taxon>Orchesellinae</taxon>
        <taxon>Orchesella</taxon>
    </lineage>
</organism>
<accession>A0ABP1RAM3</accession>
<name>A0ABP1RAM3_9HEXA</name>
<keyword evidence="2" id="KW-1185">Reference proteome</keyword>
<sequence length="244" mass="28210">MDECKKIVVIQFPHCFNPLPGTSPQKQMFTECHVPPVPDGRWKTIPSIFQPTIFQRNNNEYIQIMLMGASNCQLGGGDPPFPLSTEPNYEKYEPIFDCQKKEYIIPTEFDVDDCPNPIIKKKPGSYFPYQSVSAIVEPGPNSKIVSCCVAYGVPSQIECEQLAVLCNIKNQCRLRKHQANYPSSLSKTYHDVWDSFKHTVRRVLEKDSKIVQCLCRHLPYVKEMDSNFKLKEKQCRHYIQTWKI</sequence>
<dbReference type="Proteomes" id="UP001642540">
    <property type="component" value="Unassembled WGS sequence"/>
</dbReference>